<dbReference type="GO" id="GO:0015049">
    <property type="term" value="F:methane monooxygenase [NAD(P)H] activity"/>
    <property type="evidence" value="ECO:0007669"/>
    <property type="project" value="UniProtKB-EC"/>
</dbReference>
<reference evidence="3" key="2">
    <citation type="submission" date="2015-07" db="EMBL/GenBank/DDBJ databases">
        <title>Novel operon containing particulate methane monooxygenase-type genes and epoxyalkane:coenzyme M transferase gene in ethylene-assimilating marine bacterium, Haliea sp. ETY-M.</title>
        <authorList>
            <person name="Suzuki T."/>
            <person name="Habe H."/>
            <person name="Nakajima-Kambe T."/>
            <person name="Fuse H."/>
        </authorList>
    </citation>
    <scope>NUCLEOTIDE SEQUENCE</scope>
    <source>
        <strain evidence="3">ETY-M</strain>
    </source>
</reference>
<gene>
    <name evidence="2" type="primary">emoC</name>
</gene>
<proteinExistence type="predicted"/>
<dbReference type="InterPro" id="IPR006980">
    <property type="entry name" value="NH3_CH4_mOase_C"/>
</dbReference>
<evidence type="ECO:0000313" key="2">
    <source>
        <dbReference type="EMBL" id="BAM38052.1"/>
    </source>
</evidence>
<feature type="transmembrane region" description="Helical" evidence="1">
    <location>
        <begin position="114"/>
        <end position="133"/>
    </location>
</feature>
<keyword evidence="3" id="KW-0560">Oxidoreductase</keyword>
<name>J7MAU0_9GAMM</name>
<keyword evidence="1" id="KW-1133">Transmembrane helix</keyword>
<evidence type="ECO:0000256" key="1">
    <source>
        <dbReference type="SAM" id="Phobius"/>
    </source>
</evidence>
<dbReference type="Pfam" id="PF04896">
    <property type="entry name" value="AmoC"/>
    <property type="match status" value="1"/>
</dbReference>
<dbReference type="AlphaFoldDB" id="J7MAU0"/>
<accession>J7MAU0</accession>
<feature type="transmembrane region" description="Helical" evidence="1">
    <location>
        <begin position="153"/>
        <end position="175"/>
    </location>
</feature>
<dbReference type="CDD" id="cd19412">
    <property type="entry name" value="pMMO-AMO_C"/>
    <property type="match status" value="1"/>
</dbReference>
<dbReference type="EMBL" id="AB691746">
    <property type="protein sequence ID" value="BAM38052.1"/>
    <property type="molecule type" value="Genomic_DNA"/>
</dbReference>
<dbReference type="Gene3D" id="1.20.1050.50">
    <property type="entry name" value="Particulate methane monooxygenase subunit c2. Chain: C"/>
    <property type="match status" value="1"/>
</dbReference>
<dbReference type="InterPro" id="IPR023349">
    <property type="entry name" value="NH3_CH4_mOase_C_sf"/>
</dbReference>
<dbReference type="NCBIfam" id="TIGR03078">
    <property type="entry name" value="CH4_NH3mon_ox_C"/>
    <property type="match status" value="1"/>
</dbReference>
<reference evidence="2" key="1">
    <citation type="submission" date="2012-01" db="EMBL/GenBank/DDBJ databases">
        <title>Novel operon containing particulate methane monooxygenase-type gene and epoxyalkane:coenzyme M transferase gene in ethylene-assimilating marine bacteria, Haliea sp. ETY-M and ETY-NAG.</title>
        <authorList>
            <person name="Suzuki T."/>
            <person name="Fuse H."/>
        </authorList>
    </citation>
    <scope>NUCLEOTIDE SEQUENCE</scope>
    <source>
        <strain evidence="2">ETY-M</strain>
    </source>
</reference>
<evidence type="ECO:0000313" key="3">
    <source>
        <dbReference type="EMBL" id="BBD50148.1"/>
    </source>
</evidence>
<keyword evidence="1" id="KW-0472">Membrane</keyword>
<keyword evidence="1" id="KW-0812">Transmembrane</keyword>
<feature type="transmembrane region" description="Helical" evidence="1">
    <location>
        <begin position="182"/>
        <end position="204"/>
    </location>
</feature>
<feature type="transmembrane region" description="Helical" evidence="1">
    <location>
        <begin position="224"/>
        <end position="247"/>
    </location>
</feature>
<dbReference type="NCBIfam" id="NF041641">
    <property type="entry name" value="AmoC_BACT"/>
    <property type="match status" value="1"/>
</dbReference>
<organism evidence="2">
    <name type="scientific">Haliea sp. ETY-M</name>
    <dbReference type="NCBI Taxonomy" id="1055105"/>
    <lineage>
        <taxon>Bacteria</taxon>
        <taxon>Pseudomonadati</taxon>
        <taxon>Pseudomonadota</taxon>
        <taxon>Gammaproteobacteria</taxon>
        <taxon>Cellvibrionales</taxon>
        <taxon>Halieaceae</taxon>
        <taxon>Haliea</taxon>
    </lineage>
</organism>
<sequence length="279" mass="31462">MTTSRTDAAVAASTENDDTGSRAWKAWLKPAIIGCALMSMMYIGVLMYQDVMGWKYGLDSTSAEFDTYWMTLFWAQIIILPLVAVGTWAFLWFTRDRDLANLDPQEEVVRYLRLLGIILVYCFAIYWAASYFAEQDGSWHQTVVRDTSFTPSHIAIFYLSFPVYIIAGVSAFLYAMTRLPKFANGISIPFALAVTGPFMILPNVGLNEWGHAFWIMEEWFTAPLHWGFVVFGWSALALFGLASQIGLGIIDALKRAYGDAEDFRIPGPTDDMLEYSHQA</sequence>
<feature type="transmembrane region" description="Helical" evidence="1">
    <location>
        <begin position="68"/>
        <end position="93"/>
    </location>
</feature>
<feature type="transmembrane region" description="Helical" evidence="1">
    <location>
        <begin position="31"/>
        <end position="48"/>
    </location>
</feature>
<dbReference type="EC" id="1.14.13.25" evidence="3"/>
<protein>
    <submittedName>
        <fullName evidence="3">Particulate methane monooxygenase C-subunit</fullName>
        <ecNumber evidence="3">1.14.13.25</ecNumber>
    </submittedName>
    <submittedName>
        <fullName evidence="2">Putative ethylene monooxygenase protein C</fullName>
    </submittedName>
</protein>
<keyword evidence="2" id="KW-0503">Monooxygenase</keyword>
<dbReference type="EMBL" id="LC064121">
    <property type="protein sequence ID" value="BBD50148.1"/>
    <property type="molecule type" value="Genomic_DNA"/>
</dbReference>